<dbReference type="GeneID" id="37069864"/>
<proteinExistence type="predicted"/>
<evidence type="ECO:0000313" key="2">
    <source>
        <dbReference type="Proteomes" id="UP000247233"/>
    </source>
</evidence>
<comment type="caution">
    <text evidence="1">The sequence shown here is derived from an EMBL/GenBank/DDBJ whole genome shotgun (WGS) entry which is preliminary data.</text>
</comment>
<protein>
    <submittedName>
        <fullName evidence="1">Uncharacterized protein</fullName>
    </submittedName>
</protein>
<dbReference type="VEuPathDB" id="FungiDB:BO70DRAFT_424799"/>
<evidence type="ECO:0000313" key="1">
    <source>
        <dbReference type="EMBL" id="PWY92027.1"/>
    </source>
</evidence>
<organism evidence="1 2">
    <name type="scientific">Aspergillus heteromorphus CBS 117.55</name>
    <dbReference type="NCBI Taxonomy" id="1448321"/>
    <lineage>
        <taxon>Eukaryota</taxon>
        <taxon>Fungi</taxon>
        <taxon>Dikarya</taxon>
        <taxon>Ascomycota</taxon>
        <taxon>Pezizomycotina</taxon>
        <taxon>Eurotiomycetes</taxon>
        <taxon>Eurotiomycetidae</taxon>
        <taxon>Eurotiales</taxon>
        <taxon>Aspergillaceae</taxon>
        <taxon>Aspergillus</taxon>
        <taxon>Aspergillus subgen. Circumdati</taxon>
    </lineage>
</organism>
<gene>
    <name evidence="1" type="ORF">BO70DRAFT_424799</name>
</gene>
<name>A0A317X3E9_9EURO</name>
<dbReference type="Proteomes" id="UP000247233">
    <property type="component" value="Unassembled WGS sequence"/>
</dbReference>
<accession>A0A317X3E9</accession>
<dbReference type="RefSeq" id="XP_025403766.1">
    <property type="nucleotide sequence ID" value="XM_025547627.1"/>
</dbReference>
<dbReference type="OrthoDB" id="4377802at2759"/>
<reference evidence="1 2" key="1">
    <citation type="submission" date="2016-12" db="EMBL/GenBank/DDBJ databases">
        <title>The genomes of Aspergillus section Nigri reveals drivers in fungal speciation.</title>
        <authorList>
            <consortium name="DOE Joint Genome Institute"/>
            <person name="Vesth T.C."/>
            <person name="Nybo J."/>
            <person name="Theobald S."/>
            <person name="Brandl J."/>
            <person name="Frisvad J.C."/>
            <person name="Nielsen K.F."/>
            <person name="Lyhne E.K."/>
            <person name="Kogle M.E."/>
            <person name="Kuo A."/>
            <person name="Riley R."/>
            <person name="Clum A."/>
            <person name="Nolan M."/>
            <person name="Lipzen A."/>
            <person name="Salamov A."/>
            <person name="Henrissat B."/>
            <person name="Wiebenga A."/>
            <person name="De Vries R.P."/>
            <person name="Grigoriev I.V."/>
            <person name="Mortensen U.H."/>
            <person name="Andersen M.R."/>
            <person name="Baker S.E."/>
        </authorList>
    </citation>
    <scope>NUCLEOTIDE SEQUENCE [LARGE SCALE GENOMIC DNA]</scope>
    <source>
        <strain evidence="1 2">CBS 117.55</strain>
    </source>
</reference>
<sequence>MYACMTVRVTSRPFASLGNMPLQAHFHANGRLVIPIDWREQGHWEAQFNPPTMCSQYYLRFDCKCVVLHNGVVACSKKGTPDCHGVKDEVRDQKGYNCPKHGG</sequence>
<dbReference type="AlphaFoldDB" id="A0A317X3E9"/>
<dbReference type="EMBL" id="MSFL01000001">
    <property type="protein sequence ID" value="PWY92027.1"/>
    <property type="molecule type" value="Genomic_DNA"/>
</dbReference>
<keyword evidence="2" id="KW-1185">Reference proteome</keyword>